<dbReference type="Ensembl" id="ENSMLUT00000027132.1">
    <property type="protein sequence ID" value="ENSMLUP00000020086.1"/>
    <property type="gene ID" value="ENSMLUG00000023184.1"/>
</dbReference>
<feature type="compositionally biased region" description="Basic and acidic residues" evidence="1">
    <location>
        <begin position="50"/>
        <end position="65"/>
    </location>
</feature>
<protein>
    <submittedName>
        <fullName evidence="2">Uncharacterized protein</fullName>
    </submittedName>
</protein>
<organism evidence="2 3">
    <name type="scientific">Myotis lucifugus</name>
    <name type="common">Little brown bat</name>
    <dbReference type="NCBI Taxonomy" id="59463"/>
    <lineage>
        <taxon>Eukaryota</taxon>
        <taxon>Metazoa</taxon>
        <taxon>Chordata</taxon>
        <taxon>Craniata</taxon>
        <taxon>Vertebrata</taxon>
        <taxon>Euteleostomi</taxon>
        <taxon>Mammalia</taxon>
        <taxon>Eutheria</taxon>
        <taxon>Laurasiatheria</taxon>
        <taxon>Chiroptera</taxon>
        <taxon>Yangochiroptera</taxon>
        <taxon>Vespertilionidae</taxon>
        <taxon>Myotis</taxon>
    </lineage>
</organism>
<sequence>LPPALPLLKLRALSPPMIRTGLGRGLCLQAPGFRTLAPSHPAASTLQPRGAEKSPRDQEGRQAGP</sequence>
<keyword evidence="3" id="KW-1185">Reference proteome</keyword>
<dbReference type="EMBL" id="AAPE02054302">
    <property type="status" value="NOT_ANNOTATED_CDS"/>
    <property type="molecule type" value="Genomic_DNA"/>
</dbReference>
<reference evidence="2 3" key="1">
    <citation type="journal article" date="2011" name="Nature">
        <title>A high-resolution map of human evolutionary constraint using 29 mammals.</title>
        <authorList>
            <person name="Lindblad-Toh K."/>
            <person name="Garber M."/>
            <person name="Zuk O."/>
            <person name="Lin M.F."/>
            <person name="Parker B.J."/>
            <person name="Washietl S."/>
            <person name="Kheradpour P."/>
            <person name="Ernst J."/>
            <person name="Jordan G."/>
            <person name="Mauceli E."/>
            <person name="Ward L.D."/>
            <person name="Lowe C.B."/>
            <person name="Holloway A.K."/>
            <person name="Clamp M."/>
            <person name="Gnerre S."/>
            <person name="Alfoldi J."/>
            <person name="Beal K."/>
            <person name="Chang J."/>
            <person name="Clawson H."/>
            <person name="Cuff J."/>
            <person name="Di Palma F."/>
            <person name="Fitzgerald S."/>
            <person name="Flicek P."/>
            <person name="Guttman M."/>
            <person name="Hubisz M.J."/>
            <person name="Jaffe D.B."/>
            <person name="Jungreis I."/>
            <person name="Kent W.J."/>
            <person name="Kostka D."/>
            <person name="Lara M."/>
            <person name="Martins A.L."/>
            <person name="Massingham T."/>
            <person name="Moltke I."/>
            <person name="Raney B.J."/>
            <person name="Rasmussen M.D."/>
            <person name="Robinson J."/>
            <person name="Stark A."/>
            <person name="Vilella A.J."/>
            <person name="Wen J."/>
            <person name="Xie X."/>
            <person name="Zody M.C."/>
            <person name="Baldwin J."/>
            <person name="Bloom T."/>
            <person name="Chin C.W."/>
            <person name="Heiman D."/>
            <person name="Nicol R."/>
            <person name="Nusbaum C."/>
            <person name="Young S."/>
            <person name="Wilkinson J."/>
            <person name="Worley K.C."/>
            <person name="Kovar C.L."/>
            <person name="Muzny D.M."/>
            <person name="Gibbs R.A."/>
            <person name="Cree A."/>
            <person name="Dihn H.H."/>
            <person name="Fowler G."/>
            <person name="Jhangiani S."/>
            <person name="Joshi V."/>
            <person name="Lee S."/>
            <person name="Lewis L.R."/>
            <person name="Nazareth L.V."/>
            <person name="Okwuonu G."/>
            <person name="Santibanez J."/>
            <person name="Warren W.C."/>
            <person name="Mardis E.R."/>
            <person name="Weinstock G.M."/>
            <person name="Wilson R.K."/>
            <person name="Delehaunty K."/>
            <person name="Dooling D."/>
            <person name="Fronik C."/>
            <person name="Fulton L."/>
            <person name="Fulton B."/>
            <person name="Graves T."/>
            <person name="Minx P."/>
            <person name="Sodergren E."/>
            <person name="Birney E."/>
            <person name="Margulies E.H."/>
            <person name="Herrero J."/>
            <person name="Green E.D."/>
            <person name="Haussler D."/>
            <person name="Siepel A."/>
            <person name="Goldman N."/>
            <person name="Pollard K.S."/>
            <person name="Pedersen J.S."/>
            <person name="Lander E.S."/>
            <person name="Kellis M."/>
        </authorList>
    </citation>
    <scope>NUCLEOTIDE SEQUENCE [LARGE SCALE GENOMIC DNA]</scope>
</reference>
<dbReference type="HOGENOM" id="CLU_2855626_0_0_1"/>
<feature type="region of interest" description="Disordered" evidence="1">
    <location>
        <begin position="37"/>
        <end position="65"/>
    </location>
</feature>
<dbReference type="EMBL" id="AAPE02054303">
    <property type="status" value="NOT_ANNOTATED_CDS"/>
    <property type="molecule type" value="Genomic_DNA"/>
</dbReference>
<evidence type="ECO:0000313" key="2">
    <source>
        <dbReference type="Ensembl" id="ENSMLUP00000020086.1"/>
    </source>
</evidence>
<reference evidence="2" key="3">
    <citation type="submission" date="2025-09" db="UniProtKB">
        <authorList>
            <consortium name="Ensembl"/>
        </authorList>
    </citation>
    <scope>IDENTIFICATION</scope>
</reference>
<accession>G1Q8Q3</accession>
<dbReference type="InParanoid" id="G1Q8Q3"/>
<reference evidence="2" key="2">
    <citation type="submission" date="2025-08" db="UniProtKB">
        <authorList>
            <consortium name="Ensembl"/>
        </authorList>
    </citation>
    <scope>IDENTIFICATION</scope>
</reference>
<dbReference type="Proteomes" id="UP000001074">
    <property type="component" value="Unassembled WGS sequence"/>
</dbReference>
<proteinExistence type="predicted"/>
<evidence type="ECO:0000256" key="1">
    <source>
        <dbReference type="SAM" id="MobiDB-lite"/>
    </source>
</evidence>
<name>G1Q8Q3_MYOLU</name>
<dbReference type="AlphaFoldDB" id="G1Q8Q3"/>
<evidence type="ECO:0000313" key="3">
    <source>
        <dbReference type="Proteomes" id="UP000001074"/>
    </source>
</evidence>